<evidence type="ECO:0000256" key="4">
    <source>
        <dbReference type="RuleBase" id="RU003744"/>
    </source>
</evidence>
<dbReference type="CDD" id="cd01069">
    <property type="entry name" value="PBP2_PheC"/>
    <property type="match status" value="1"/>
</dbReference>
<accession>A0A1G9QC21</accession>
<feature type="signal peptide" evidence="5">
    <location>
        <begin position="1"/>
        <end position="21"/>
    </location>
</feature>
<feature type="domain" description="Solute-binding protein family 3/N-terminal" evidence="6">
    <location>
        <begin position="39"/>
        <end position="262"/>
    </location>
</feature>
<dbReference type="SMART" id="SM00062">
    <property type="entry name" value="PBPb"/>
    <property type="match status" value="1"/>
</dbReference>
<evidence type="ECO:0000256" key="1">
    <source>
        <dbReference type="ARBA" id="ARBA00004196"/>
    </source>
</evidence>
<gene>
    <name evidence="7" type="ORF">SAMN05661010_03314</name>
</gene>
<keyword evidence="8" id="KW-1185">Reference proteome</keyword>
<evidence type="ECO:0000256" key="2">
    <source>
        <dbReference type="ARBA" id="ARBA00010333"/>
    </source>
</evidence>
<proteinExistence type="inferred from homology"/>
<dbReference type="Proteomes" id="UP000198654">
    <property type="component" value="Unassembled WGS sequence"/>
</dbReference>
<dbReference type="OrthoDB" id="7708309at2"/>
<dbReference type="InterPro" id="IPR018313">
    <property type="entry name" value="SBP_3_CS"/>
</dbReference>
<dbReference type="Pfam" id="PF00497">
    <property type="entry name" value="SBP_bac_3"/>
    <property type="match status" value="1"/>
</dbReference>
<dbReference type="Gene3D" id="3.40.190.10">
    <property type="entry name" value="Periplasmic binding protein-like II"/>
    <property type="match status" value="2"/>
</dbReference>
<protein>
    <submittedName>
        <fullName evidence="7">Cyclohexadienyl dehydratase</fullName>
    </submittedName>
</protein>
<sequence length="262" mass="29056">MTRTLSVLATLTLLAAAPLQAAEPSGSRSHLDQVLKQGVVRVCTTGDYKPFTYLDPQTEKFEGIDIDMAKDLAEALGVEAEFVPTSWPTLMQDFTAGKCDIAMGGISVNLDRQQKAYFSIPYFKGGKTPITRCENVDKFQTLEQIDRPGVTAIVNPGGTNERFARANLDEAEIVMYDDNVTIFKQIVAGEADLMMTDAIETVLQANLNPELCAVHPEAPFTYSEKGYLLPRGDEVWKAWVDQWLHLTKATGEFDAIKDKWLE</sequence>
<feature type="chain" id="PRO_5011592231" evidence="5">
    <location>
        <begin position="22"/>
        <end position="262"/>
    </location>
</feature>
<dbReference type="PANTHER" id="PTHR35936:SF19">
    <property type="entry name" value="AMINO-ACID-BINDING PROTEIN YXEM-RELATED"/>
    <property type="match status" value="1"/>
</dbReference>
<evidence type="ECO:0000259" key="6">
    <source>
        <dbReference type="SMART" id="SM00062"/>
    </source>
</evidence>
<dbReference type="STRING" id="119000.SAMN05661010_03314"/>
<comment type="subcellular location">
    <subcellularLocation>
        <location evidence="1">Cell envelope</location>
    </subcellularLocation>
</comment>
<dbReference type="RefSeq" id="WP_089730384.1">
    <property type="nucleotide sequence ID" value="NZ_FNGI01000011.1"/>
</dbReference>
<organism evidence="7 8">
    <name type="scientific">Modicisalibacter muralis</name>
    <dbReference type="NCBI Taxonomy" id="119000"/>
    <lineage>
        <taxon>Bacteria</taxon>
        <taxon>Pseudomonadati</taxon>
        <taxon>Pseudomonadota</taxon>
        <taxon>Gammaproteobacteria</taxon>
        <taxon>Oceanospirillales</taxon>
        <taxon>Halomonadaceae</taxon>
        <taxon>Modicisalibacter</taxon>
    </lineage>
</organism>
<dbReference type="PROSITE" id="PS01039">
    <property type="entry name" value="SBP_BACTERIAL_3"/>
    <property type="match status" value="1"/>
</dbReference>
<dbReference type="InterPro" id="IPR001638">
    <property type="entry name" value="Solute-binding_3/MltF_N"/>
</dbReference>
<dbReference type="GO" id="GO:0016836">
    <property type="term" value="F:hydro-lyase activity"/>
    <property type="evidence" value="ECO:0007669"/>
    <property type="project" value="InterPro"/>
</dbReference>
<dbReference type="AlphaFoldDB" id="A0A1G9QC21"/>
<dbReference type="EMBL" id="FNGI01000011">
    <property type="protein sequence ID" value="SDM08566.1"/>
    <property type="molecule type" value="Genomic_DNA"/>
</dbReference>
<evidence type="ECO:0000256" key="3">
    <source>
        <dbReference type="ARBA" id="ARBA00022729"/>
    </source>
</evidence>
<dbReference type="PANTHER" id="PTHR35936">
    <property type="entry name" value="MEMBRANE-BOUND LYTIC MUREIN TRANSGLYCOSYLASE F"/>
    <property type="match status" value="1"/>
</dbReference>
<dbReference type="InterPro" id="IPR037298">
    <property type="entry name" value="PheC_PBP2"/>
</dbReference>
<keyword evidence="3 5" id="KW-0732">Signal</keyword>
<name>A0A1G9QC21_9GAMM</name>
<evidence type="ECO:0000313" key="7">
    <source>
        <dbReference type="EMBL" id="SDM08566.1"/>
    </source>
</evidence>
<evidence type="ECO:0000256" key="5">
    <source>
        <dbReference type="SAM" id="SignalP"/>
    </source>
</evidence>
<reference evidence="7 8" key="1">
    <citation type="submission" date="2016-10" db="EMBL/GenBank/DDBJ databases">
        <authorList>
            <person name="de Groot N.N."/>
        </authorList>
    </citation>
    <scope>NUCLEOTIDE SEQUENCE [LARGE SCALE GENOMIC DNA]</scope>
    <source>
        <strain evidence="7 8">DSM 14789</strain>
    </source>
</reference>
<dbReference type="GO" id="GO:0030313">
    <property type="term" value="C:cell envelope"/>
    <property type="evidence" value="ECO:0007669"/>
    <property type="project" value="UniProtKB-SubCell"/>
</dbReference>
<evidence type="ECO:0000313" key="8">
    <source>
        <dbReference type="Proteomes" id="UP000198654"/>
    </source>
</evidence>
<dbReference type="SUPFAM" id="SSF53850">
    <property type="entry name" value="Periplasmic binding protein-like II"/>
    <property type="match status" value="1"/>
</dbReference>
<comment type="similarity">
    <text evidence="2 4">Belongs to the bacterial solute-binding protein 3 family.</text>
</comment>